<evidence type="ECO:0000256" key="1">
    <source>
        <dbReference type="SAM" id="MobiDB-lite"/>
    </source>
</evidence>
<evidence type="ECO:0000313" key="2">
    <source>
        <dbReference type="EMBL" id="KZP30172.1"/>
    </source>
</evidence>
<dbReference type="AlphaFoldDB" id="A0A166T4E9"/>
<gene>
    <name evidence="2" type="ORF">FIBSPDRAFT_1038513</name>
</gene>
<protein>
    <submittedName>
        <fullName evidence="2">Uncharacterized protein</fullName>
    </submittedName>
</protein>
<feature type="region of interest" description="Disordered" evidence="1">
    <location>
        <begin position="329"/>
        <end position="355"/>
    </location>
</feature>
<feature type="region of interest" description="Disordered" evidence="1">
    <location>
        <begin position="185"/>
        <end position="205"/>
    </location>
</feature>
<feature type="region of interest" description="Disordered" evidence="1">
    <location>
        <begin position="113"/>
        <end position="142"/>
    </location>
</feature>
<name>A0A166T4E9_9AGAM</name>
<feature type="compositionally biased region" description="Pro residues" evidence="1">
    <location>
        <begin position="113"/>
        <end position="124"/>
    </location>
</feature>
<proteinExistence type="predicted"/>
<evidence type="ECO:0000313" key="3">
    <source>
        <dbReference type="Proteomes" id="UP000076532"/>
    </source>
</evidence>
<accession>A0A166T4E9</accession>
<reference evidence="2 3" key="1">
    <citation type="journal article" date="2016" name="Mol. Biol. Evol.">
        <title>Comparative Genomics of Early-Diverging Mushroom-Forming Fungi Provides Insights into the Origins of Lignocellulose Decay Capabilities.</title>
        <authorList>
            <person name="Nagy L.G."/>
            <person name="Riley R."/>
            <person name="Tritt A."/>
            <person name="Adam C."/>
            <person name="Daum C."/>
            <person name="Floudas D."/>
            <person name="Sun H."/>
            <person name="Yadav J.S."/>
            <person name="Pangilinan J."/>
            <person name="Larsson K.H."/>
            <person name="Matsuura K."/>
            <person name="Barry K."/>
            <person name="Labutti K."/>
            <person name="Kuo R."/>
            <person name="Ohm R.A."/>
            <person name="Bhattacharya S.S."/>
            <person name="Shirouzu T."/>
            <person name="Yoshinaga Y."/>
            <person name="Martin F.M."/>
            <person name="Grigoriev I.V."/>
            <person name="Hibbett D.S."/>
        </authorList>
    </citation>
    <scope>NUCLEOTIDE SEQUENCE [LARGE SCALE GENOMIC DNA]</scope>
    <source>
        <strain evidence="2 3">CBS 109695</strain>
    </source>
</reference>
<dbReference type="Proteomes" id="UP000076532">
    <property type="component" value="Unassembled WGS sequence"/>
</dbReference>
<keyword evidence="3" id="KW-1185">Reference proteome</keyword>
<sequence length="420" mass="45818">MSSTMPRITKDMISAPLSPEYANLIVGRRLFNQPMRRLATPTWRSFMKSLIDERLAMVYDPATLGDNDESSVPLGLLLLGLLLPHVSCAIPPLFPRKGTSVHLRNCNIARPPPPPCPAPPPPHAPYNNFDGNTAPAPPRPAALPNRLGDYQYAYTSRSRHILNFILFPRADLFWFLPTACPLPPAPSPPEPAGSPRILPSPAPPEPDWNTARMLAPYPLPPTLPNRLDHRAYGFPILPSPAPPEPDCTTMLTSPLPPTPSNRLDHRAYGFPILPCPAPPEPDWTTARMVSLFSLSLLPPCPHPCPSWTHWTSPTSDYCGDAVRLTIYNGNFPSQASGRDRDRPSRADRGIEPLEHADSRLPFDAASVMLTPCLSPAGPTGGGGTSCRPALRCDSIITPVMLQSPATSRTQIASTTLGWLW</sequence>
<dbReference type="EMBL" id="KV417495">
    <property type="protein sequence ID" value="KZP30172.1"/>
    <property type="molecule type" value="Genomic_DNA"/>
</dbReference>
<feature type="compositionally biased region" description="Basic and acidic residues" evidence="1">
    <location>
        <begin position="337"/>
        <end position="355"/>
    </location>
</feature>
<organism evidence="2 3">
    <name type="scientific">Athelia psychrophila</name>
    <dbReference type="NCBI Taxonomy" id="1759441"/>
    <lineage>
        <taxon>Eukaryota</taxon>
        <taxon>Fungi</taxon>
        <taxon>Dikarya</taxon>
        <taxon>Basidiomycota</taxon>
        <taxon>Agaricomycotina</taxon>
        <taxon>Agaricomycetes</taxon>
        <taxon>Agaricomycetidae</taxon>
        <taxon>Atheliales</taxon>
        <taxon>Atheliaceae</taxon>
        <taxon>Athelia</taxon>
    </lineage>
</organism>